<accession>A0A1J5STX2</accession>
<dbReference type="AlphaFoldDB" id="A0A1J5STX2"/>
<sequence length="140" mass="15183">MDGEFLKRWSRLKRAASVTPKPAAPTASAAEPVALPAIDELDLSSDFLPFMKGEVAEGLRRAALQKLFAAEHFNVMDGLDVYVDDYNQFEPIGEEMLRQLMQARGLLSDDAPRPAAEPEANAGRPDEANDTAKGVAGEPE</sequence>
<dbReference type="Pfam" id="PF11748">
    <property type="entry name" value="DUF3306"/>
    <property type="match status" value="1"/>
</dbReference>
<evidence type="ECO:0000256" key="1">
    <source>
        <dbReference type="SAM" id="MobiDB-lite"/>
    </source>
</evidence>
<dbReference type="InterPro" id="IPR021735">
    <property type="entry name" value="DUF3306"/>
</dbReference>
<gene>
    <name evidence="2" type="ORF">GALL_143530</name>
</gene>
<feature type="compositionally biased region" description="Low complexity" evidence="1">
    <location>
        <begin position="113"/>
        <end position="123"/>
    </location>
</feature>
<reference evidence="2" key="1">
    <citation type="submission" date="2016-10" db="EMBL/GenBank/DDBJ databases">
        <title>Sequence of Gallionella enrichment culture.</title>
        <authorList>
            <person name="Poehlein A."/>
            <person name="Muehling M."/>
            <person name="Daniel R."/>
        </authorList>
    </citation>
    <scope>NUCLEOTIDE SEQUENCE</scope>
</reference>
<evidence type="ECO:0000313" key="2">
    <source>
        <dbReference type="EMBL" id="OIR03494.1"/>
    </source>
</evidence>
<feature type="region of interest" description="Disordered" evidence="1">
    <location>
        <begin position="104"/>
        <end position="140"/>
    </location>
</feature>
<proteinExistence type="predicted"/>
<dbReference type="EMBL" id="MLJW01000065">
    <property type="protein sequence ID" value="OIR03494.1"/>
    <property type="molecule type" value="Genomic_DNA"/>
</dbReference>
<protein>
    <recommendedName>
        <fullName evidence="3">DUF3306 domain-containing protein</fullName>
    </recommendedName>
</protein>
<evidence type="ECO:0008006" key="3">
    <source>
        <dbReference type="Google" id="ProtNLM"/>
    </source>
</evidence>
<name>A0A1J5STX2_9ZZZZ</name>
<organism evidence="2">
    <name type="scientific">mine drainage metagenome</name>
    <dbReference type="NCBI Taxonomy" id="410659"/>
    <lineage>
        <taxon>unclassified sequences</taxon>
        <taxon>metagenomes</taxon>
        <taxon>ecological metagenomes</taxon>
    </lineage>
</organism>
<comment type="caution">
    <text evidence="2">The sequence shown here is derived from an EMBL/GenBank/DDBJ whole genome shotgun (WGS) entry which is preliminary data.</text>
</comment>